<reference evidence="1 2" key="1">
    <citation type="submission" date="2020-05" db="EMBL/GenBank/DDBJ databases">
        <title>Genome Sequencing of Type Strains.</title>
        <authorList>
            <person name="Lemaire J.F."/>
            <person name="Inderbitzin P."/>
            <person name="Gregorio O.A."/>
            <person name="Collins S.B."/>
            <person name="Wespe N."/>
            <person name="Knight-Connoni V."/>
        </authorList>
    </citation>
    <scope>NUCLEOTIDE SEQUENCE [LARGE SCALE GENOMIC DNA]</scope>
    <source>
        <strain evidence="1 2">ATCC 25174</strain>
    </source>
</reference>
<name>A0A7Y6A2S0_9CELL</name>
<accession>A0A7Y6A2S0</accession>
<organism evidence="1 2">
    <name type="scientific">Cellulomonas humilata</name>
    <dbReference type="NCBI Taxonomy" id="144055"/>
    <lineage>
        <taxon>Bacteria</taxon>
        <taxon>Bacillati</taxon>
        <taxon>Actinomycetota</taxon>
        <taxon>Actinomycetes</taxon>
        <taxon>Micrococcales</taxon>
        <taxon>Cellulomonadaceae</taxon>
        <taxon>Cellulomonas</taxon>
    </lineage>
</organism>
<dbReference type="Pfam" id="PF01042">
    <property type="entry name" value="Ribonuc_L-PSP"/>
    <property type="match status" value="1"/>
</dbReference>
<protein>
    <submittedName>
        <fullName evidence="1">RidA family protein</fullName>
    </submittedName>
</protein>
<sequence length="114" mass="12527">MQRITTPFSYSAAVVAGDTAYLGLHRGFGMSFTEQLHDTFVGLASTLDAIGLTTADLVKVTVWLKDIADLPEMEHLFGDHFDDGEYPARMTATTEFVDADCLLMIEGIAYRSTE</sequence>
<dbReference type="CDD" id="cd00448">
    <property type="entry name" value="YjgF_YER057c_UK114_family"/>
    <property type="match status" value="1"/>
</dbReference>
<dbReference type="AlphaFoldDB" id="A0A7Y6A2S0"/>
<gene>
    <name evidence="1" type="ORF">HP550_15885</name>
</gene>
<dbReference type="InterPro" id="IPR035959">
    <property type="entry name" value="RutC-like_sf"/>
</dbReference>
<evidence type="ECO:0000313" key="1">
    <source>
        <dbReference type="EMBL" id="NUU18734.1"/>
    </source>
</evidence>
<keyword evidence="2" id="KW-1185">Reference proteome</keyword>
<dbReference type="Proteomes" id="UP000565724">
    <property type="component" value="Unassembled WGS sequence"/>
</dbReference>
<evidence type="ECO:0000313" key="2">
    <source>
        <dbReference type="Proteomes" id="UP000565724"/>
    </source>
</evidence>
<proteinExistence type="predicted"/>
<dbReference type="InterPro" id="IPR006175">
    <property type="entry name" value="YjgF/YER057c/UK114"/>
</dbReference>
<comment type="caution">
    <text evidence="1">The sequence shown here is derived from an EMBL/GenBank/DDBJ whole genome shotgun (WGS) entry which is preliminary data.</text>
</comment>
<dbReference type="Gene3D" id="3.30.1330.40">
    <property type="entry name" value="RutC-like"/>
    <property type="match status" value="1"/>
</dbReference>
<dbReference type="SUPFAM" id="SSF55298">
    <property type="entry name" value="YjgF-like"/>
    <property type="match status" value="1"/>
</dbReference>
<dbReference type="EMBL" id="JABMCI010000068">
    <property type="protein sequence ID" value="NUU18734.1"/>
    <property type="molecule type" value="Genomic_DNA"/>
</dbReference>